<dbReference type="AlphaFoldDB" id="A0A8X6MXM1"/>
<dbReference type="Proteomes" id="UP000887013">
    <property type="component" value="Unassembled WGS sequence"/>
</dbReference>
<name>A0A8X6MXM1_NEPPI</name>
<dbReference type="EMBL" id="BMAW01003300">
    <property type="protein sequence ID" value="GFS82874.1"/>
    <property type="molecule type" value="Genomic_DNA"/>
</dbReference>
<proteinExistence type="predicted"/>
<reference evidence="2" key="1">
    <citation type="submission" date="2020-08" db="EMBL/GenBank/DDBJ databases">
        <title>Multicomponent nature underlies the extraordinary mechanical properties of spider dragline silk.</title>
        <authorList>
            <person name="Kono N."/>
            <person name="Nakamura H."/>
            <person name="Mori M."/>
            <person name="Yoshida Y."/>
            <person name="Ohtoshi R."/>
            <person name="Malay A.D."/>
            <person name="Moran D.A.P."/>
            <person name="Tomita M."/>
            <person name="Numata K."/>
            <person name="Arakawa K."/>
        </authorList>
    </citation>
    <scope>NUCLEOTIDE SEQUENCE</scope>
</reference>
<keyword evidence="3" id="KW-1185">Reference proteome</keyword>
<comment type="caution">
    <text evidence="2">The sequence shown here is derived from an EMBL/GenBank/DDBJ whole genome shotgun (WGS) entry which is preliminary data.</text>
</comment>
<gene>
    <name evidence="2" type="ORF">NPIL_490261</name>
</gene>
<accession>A0A8X6MXM1</accession>
<feature type="non-terminal residue" evidence="2">
    <location>
        <position position="57"/>
    </location>
</feature>
<organism evidence="2 3">
    <name type="scientific">Nephila pilipes</name>
    <name type="common">Giant wood spider</name>
    <name type="synonym">Nephila maculata</name>
    <dbReference type="NCBI Taxonomy" id="299642"/>
    <lineage>
        <taxon>Eukaryota</taxon>
        <taxon>Metazoa</taxon>
        <taxon>Ecdysozoa</taxon>
        <taxon>Arthropoda</taxon>
        <taxon>Chelicerata</taxon>
        <taxon>Arachnida</taxon>
        <taxon>Araneae</taxon>
        <taxon>Araneomorphae</taxon>
        <taxon>Entelegynae</taxon>
        <taxon>Araneoidea</taxon>
        <taxon>Nephilidae</taxon>
        <taxon>Nephila</taxon>
    </lineage>
</organism>
<evidence type="ECO:0000256" key="1">
    <source>
        <dbReference type="SAM" id="MobiDB-lite"/>
    </source>
</evidence>
<evidence type="ECO:0000313" key="2">
    <source>
        <dbReference type="EMBL" id="GFS82874.1"/>
    </source>
</evidence>
<protein>
    <submittedName>
        <fullName evidence="2">Uncharacterized protein</fullName>
    </submittedName>
</protein>
<feature type="region of interest" description="Disordered" evidence="1">
    <location>
        <begin position="1"/>
        <end position="21"/>
    </location>
</feature>
<sequence>MGAPDGKINPHLGNGTPVQKPQRELCELRGNSLLDQRVAEAAVTCCLCGRHRAHSNG</sequence>
<evidence type="ECO:0000313" key="3">
    <source>
        <dbReference type="Proteomes" id="UP000887013"/>
    </source>
</evidence>